<keyword evidence="2" id="KW-1185">Reference proteome</keyword>
<dbReference type="Proteomes" id="UP000475862">
    <property type="component" value="Unassembled WGS sequence"/>
</dbReference>
<dbReference type="EMBL" id="VYZN01000065">
    <property type="protein sequence ID" value="KAE9524951.1"/>
    <property type="molecule type" value="Genomic_DNA"/>
</dbReference>
<organism evidence="1 2">
    <name type="scientific">Aphis glycines</name>
    <name type="common">Soybean aphid</name>
    <dbReference type="NCBI Taxonomy" id="307491"/>
    <lineage>
        <taxon>Eukaryota</taxon>
        <taxon>Metazoa</taxon>
        <taxon>Ecdysozoa</taxon>
        <taxon>Arthropoda</taxon>
        <taxon>Hexapoda</taxon>
        <taxon>Insecta</taxon>
        <taxon>Pterygota</taxon>
        <taxon>Neoptera</taxon>
        <taxon>Paraneoptera</taxon>
        <taxon>Hemiptera</taxon>
        <taxon>Sternorrhyncha</taxon>
        <taxon>Aphidomorpha</taxon>
        <taxon>Aphidoidea</taxon>
        <taxon>Aphididae</taxon>
        <taxon>Aphidini</taxon>
        <taxon>Aphis</taxon>
        <taxon>Aphis</taxon>
    </lineage>
</organism>
<name>A0A6G0T4W0_APHGL</name>
<dbReference type="AlphaFoldDB" id="A0A6G0T4W0"/>
<evidence type="ECO:0000313" key="2">
    <source>
        <dbReference type="Proteomes" id="UP000475862"/>
    </source>
</evidence>
<sequence>MVQGLQHSYFLLLNILSSMRTGSSLFTLKPGQGCSCCLFGFIGRLNSTYTRRLALFSHSLGCGSSFVQTVPGPCSFELNISFFFLKKFFQFIAHYKRGVYDLGNFNWDTSSFSSSTTKNILLPTGGQKALVDVTTVLAPDEYQKDEQQTFEQHQRVEYVNLESVEADKVQCVVQGSYNHGAQVRQ</sequence>
<evidence type="ECO:0000313" key="1">
    <source>
        <dbReference type="EMBL" id="KAE9524951.1"/>
    </source>
</evidence>
<accession>A0A6G0T4W0</accession>
<reference evidence="1 2" key="1">
    <citation type="submission" date="2019-08" db="EMBL/GenBank/DDBJ databases">
        <title>The genome of the soybean aphid Biotype 1, its phylome, world population structure and adaptation to the North American continent.</title>
        <authorList>
            <person name="Giordano R."/>
            <person name="Donthu R.K."/>
            <person name="Hernandez A.G."/>
            <person name="Wright C.L."/>
            <person name="Zimin A.V."/>
        </authorList>
    </citation>
    <scope>NUCLEOTIDE SEQUENCE [LARGE SCALE GENOMIC DNA]</scope>
    <source>
        <tissue evidence="1">Whole aphids</tissue>
    </source>
</reference>
<comment type="caution">
    <text evidence="1">The sequence shown here is derived from an EMBL/GenBank/DDBJ whole genome shotgun (WGS) entry which is preliminary data.</text>
</comment>
<proteinExistence type="predicted"/>
<gene>
    <name evidence="1" type="ORF">AGLY_015001</name>
</gene>
<protein>
    <submittedName>
        <fullName evidence="1">Uncharacterized protein</fullName>
    </submittedName>
</protein>